<protein>
    <submittedName>
        <fullName evidence="4">Class I SAM-dependent methyltransferase</fullName>
    </submittedName>
</protein>
<dbReference type="PANTHER" id="PTHR43167">
    <property type="entry name" value="PUTATIVE (AFU_ORTHOLOGUE AFUA_6G01830)-RELATED"/>
    <property type="match status" value="1"/>
</dbReference>
<dbReference type="SUPFAM" id="SSF53335">
    <property type="entry name" value="S-adenosyl-L-methionine-dependent methyltransferases"/>
    <property type="match status" value="1"/>
</dbReference>
<evidence type="ECO:0000256" key="3">
    <source>
        <dbReference type="ARBA" id="ARBA00022691"/>
    </source>
</evidence>
<accession>A0ABS3JCG4</accession>
<dbReference type="GO" id="GO:0032259">
    <property type="term" value="P:methylation"/>
    <property type="evidence" value="ECO:0007669"/>
    <property type="project" value="UniProtKB-KW"/>
</dbReference>
<evidence type="ECO:0000256" key="2">
    <source>
        <dbReference type="ARBA" id="ARBA00022679"/>
    </source>
</evidence>
<proteinExistence type="predicted"/>
<name>A0ABS3JCG4_9BACT</name>
<dbReference type="InterPro" id="IPR002935">
    <property type="entry name" value="SAM_O-MeTrfase"/>
</dbReference>
<reference evidence="4 5" key="1">
    <citation type="submission" date="2021-03" db="EMBL/GenBank/DDBJ databases">
        <title>Fibrella sp. HMF5405 genome sequencing and assembly.</title>
        <authorList>
            <person name="Kang H."/>
            <person name="Kim H."/>
            <person name="Bae S."/>
            <person name="Joh K."/>
        </authorList>
    </citation>
    <scope>NUCLEOTIDE SEQUENCE [LARGE SCALE GENOMIC DNA]</scope>
    <source>
        <strain evidence="4 5">HMF5405</strain>
    </source>
</reference>
<gene>
    <name evidence="4" type="ORF">J2I46_03800</name>
</gene>
<sequence length="195" mass="21740">MNSLRKRQLLELYQTFRIHDAAEPDRLKRWRNLEPESALLLAMLIRTQRAQRVLELGTSNGFSTLWIADALEATNGRLTTIDIDAARTALAQEHLRQFGLADRVECITQDAGLFLAQAEPIYKLIFLDAERPAYVGYLPDLIRLLTQQSGCLLVVDNVRSHADEVHEFITLLGAEPSLMLSTLAVGAGLLLCVAS</sequence>
<keyword evidence="1 4" id="KW-0489">Methyltransferase</keyword>
<dbReference type="Gene3D" id="3.40.50.150">
    <property type="entry name" value="Vaccinia Virus protein VP39"/>
    <property type="match status" value="1"/>
</dbReference>
<dbReference type="Proteomes" id="UP000664628">
    <property type="component" value="Unassembled WGS sequence"/>
</dbReference>
<dbReference type="Pfam" id="PF01596">
    <property type="entry name" value="Methyltransf_3"/>
    <property type="match status" value="1"/>
</dbReference>
<dbReference type="GO" id="GO:0008168">
    <property type="term" value="F:methyltransferase activity"/>
    <property type="evidence" value="ECO:0007669"/>
    <property type="project" value="UniProtKB-KW"/>
</dbReference>
<dbReference type="CDD" id="cd02440">
    <property type="entry name" value="AdoMet_MTases"/>
    <property type="match status" value="1"/>
</dbReference>
<dbReference type="RefSeq" id="WP_207327595.1">
    <property type="nucleotide sequence ID" value="NZ_JAFMYW010000001.1"/>
</dbReference>
<dbReference type="PANTHER" id="PTHR43167:SF1">
    <property type="entry name" value="PUTATIVE (AFU_ORTHOLOGUE AFUA_6G01830)-RELATED"/>
    <property type="match status" value="1"/>
</dbReference>
<keyword evidence="2" id="KW-0808">Transferase</keyword>
<dbReference type="InterPro" id="IPR029063">
    <property type="entry name" value="SAM-dependent_MTases_sf"/>
</dbReference>
<dbReference type="EMBL" id="JAFMYW010000001">
    <property type="protein sequence ID" value="MBO0947690.1"/>
    <property type="molecule type" value="Genomic_DNA"/>
</dbReference>
<evidence type="ECO:0000313" key="4">
    <source>
        <dbReference type="EMBL" id="MBO0947690.1"/>
    </source>
</evidence>
<evidence type="ECO:0000313" key="5">
    <source>
        <dbReference type="Proteomes" id="UP000664628"/>
    </source>
</evidence>
<evidence type="ECO:0000256" key="1">
    <source>
        <dbReference type="ARBA" id="ARBA00022603"/>
    </source>
</evidence>
<keyword evidence="5" id="KW-1185">Reference proteome</keyword>
<comment type="caution">
    <text evidence="4">The sequence shown here is derived from an EMBL/GenBank/DDBJ whole genome shotgun (WGS) entry which is preliminary data.</text>
</comment>
<dbReference type="PROSITE" id="PS51682">
    <property type="entry name" value="SAM_OMT_I"/>
    <property type="match status" value="1"/>
</dbReference>
<organism evidence="4 5">
    <name type="scientific">Fibrella forsythiae</name>
    <dbReference type="NCBI Taxonomy" id="2817061"/>
    <lineage>
        <taxon>Bacteria</taxon>
        <taxon>Pseudomonadati</taxon>
        <taxon>Bacteroidota</taxon>
        <taxon>Cytophagia</taxon>
        <taxon>Cytophagales</taxon>
        <taxon>Spirosomataceae</taxon>
        <taxon>Fibrella</taxon>
    </lineage>
</organism>
<keyword evidence="3" id="KW-0949">S-adenosyl-L-methionine</keyword>